<keyword evidence="4" id="KW-0378">Hydrolase</keyword>
<dbReference type="EMBL" id="JBHRWW010000017">
    <property type="protein sequence ID" value="MFC3690128.1"/>
    <property type="molecule type" value="Genomic_DNA"/>
</dbReference>
<evidence type="ECO:0000313" key="11">
    <source>
        <dbReference type="EMBL" id="MFC3690128.1"/>
    </source>
</evidence>
<dbReference type="SUPFAM" id="SSF53187">
    <property type="entry name" value="Zn-dependent exopeptidases"/>
    <property type="match status" value="1"/>
</dbReference>
<evidence type="ECO:0000259" key="10">
    <source>
        <dbReference type="PROSITE" id="PS52035"/>
    </source>
</evidence>
<dbReference type="PANTHER" id="PTHR11705:SF143">
    <property type="entry name" value="SLL0236 PROTEIN"/>
    <property type="match status" value="1"/>
</dbReference>
<feature type="active site" description="Proton donor/acceptor" evidence="7">
    <location>
        <position position="368"/>
    </location>
</feature>
<feature type="compositionally biased region" description="Low complexity" evidence="8">
    <location>
        <begin position="434"/>
        <end position="444"/>
    </location>
</feature>
<keyword evidence="6" id="KW-0482">Metalloprotease</keyword>
<reference evidence="12" key="1">
    <citation type="journal article" date="2019" name="Int. J. Syst. Evol. Microbiol.">
        <title>The Global Catalogue of Microorganisms (GCM) 10K type strain sequencing project: providing services to taxonomists for standard genome sequencing and annotation.</title>
        <authorList>
            <consortium name="The Broad Institute Genomics Platform"/>
            <consortium name="The Broad Institute Genome Sequencing Center for Infectious Disease"/>
            <person name="Wu L."/>
            <person name="Ma J."/>
        </authorList>
    </citation>
    <scope>NUCLEOTIDE SEQUENCE [LARGE SCALE GENOMIC DNA]</scope>
    <source>
        <strain evidence="12">NCAIM B.02333</strain>
    </source>
</reference>
<dbReference type="Pfam" id="PF00246">
    <property type="entry name" value="Peptidase_M14"/>
    <property type="match status" value="1"/>
</dbReference>
<dbReference type="GO" id="GO:0004180">
    <property type="term" value="F:carboxypeptidase activity"/>
    <property type="evidence" value="ECO:0007669"/>
    <property type="project" value="UniProtKB-KW"/>
</dbReference>
<feature type="compositionally biased region" description="Basic and acidic residues" evidence="8">
    <location>
        <begin position="422"/>
        <end position="433"/>
    </location>
</feature>
<dbReference type="SMART" id="SM00631">
    <property type="entry name" value="Zn_pept"/>
    <property type="match status" value="1"/>
</dbReference>
<keyword evidence="3" id="KW-0645">Protease</keyword>
<feature type="signal peptide" evidence="9">
    <location>
        <begin position="1"/>
        <end position="25"/>
    </location>
</feature>
<organism evidence="11 12">
    <name type="scientific">Aquipuribacter hungaricus</name>
    <dbReference type="NCBI Taxonomy" id="545624"/>
    <lineage>
        <taxon>Bacteria</taxon>
        <taxon>Bacillati</taxon>
        <taxon>Actinomycetota</taxon>
        <taxon>Actinomycetes</taxon>
        <taxon>Micrococcales</taxon>
        <taxon>Intrasporangiaceae</taxon>
        <taxon>Aquipuribacter</taxon>
    </lineage>
</organism>
<sequence length="867" mass="91270">MNRRRWVPAAAASVLALSLVPGAQAAPPEDRTTRGSAEEAATAVGQGRAAQVSAARSSAAAASTAPGSLVAAPRLPGKPRNDVIEDVPVDPADASLPLNLVPYHEFAPRLRALQASERVSVEVIGQSAKGRDLHMVVVTSPMTDAEWAEWQRLSDLRSEDPVAAAALQASGGYDGWKTPLFVNDNIHGNEWEGTDAAFGLLDELAFSEDEAVARLADEHVIAVVVSMNPDGRVAATRANGNGFDMNRDFITQSQAEVRALRDQLIRYEPLTMIDLHGYVARTLIEPTTGPHGENYEYDLYIRNALRNGLAMEAQVVADNAADLAPYYGGSYTAAEIPFRDYTDGWDDWPPIFTPMYAMLHGAVGHTIEFPLNPRGATLTQDERWNRTRINTGVARSAMEANLAWSNENAPTLLADQIEQFRRGEAGEPSRPIDDPLALDLGTDAGDPDDPTDDIDNTATLPQDYPRAYVVPAGEAQRSETAAARVVQFLLDNDVEVHRTVGTTTIGGTRYAAGSYVVDMHQAKRGMANTILDVGEDVTELYPTMYDISAWSLASLWGADVDVVQDGSLPEDRLDEVDEAAATGSVPAGRRPAYVLSVDSSEGVAAVNRLVAEGAEVTRLADGTFQVRADRALVAAVAAGTGVDLTAARQGRLRPGQTVAATRVAAAASDQEVFALRGMGFEVTPVTTAGFNDGTYGFGDFDALYVGTGTLDPTALTGAAASGFSAFLADGGNVVGRGAGGVTFNSRAGLLPVTATAARSDANGIVAVVNDPASPLTGGAPDESFVSSPRYFSGVGAGVRVDQRLATGDFFLAGHWVGQEEAAGQPVVVSGVSAQGAEVALFATEPLYRGHPQGLFPQVAAALWGGVA</sequence>
<feature type="domain" description="Peptidase M14" evidence="10">
    <location>
        <begin position="99"/>
        <end position="396"/>
    </location>
</feature>
<evidence type="ECO:0000256" key="8">
    <source>
        <dbReference type="SAM" id="MobiDB-lite"/>
    </source>
</evidence>
<feature type="region of interest" description="Disordered" evidence="8">
    <location>
        <begin position="422"/>
        <end position="459"/>
    </location>
</feature>
<dbReference type="PANTHER" id="PTHR11705">
    <property type="entry name" value="PROTEASE FAMILY M14 CARBOXYPEPTIDASE A,B"/>
    <property type="match status" value="1"/>
</dbReference>
<keyword evidence="5" id="KW-0862">Zinc</keyword>
<evidence type="ECO:0000256" key="7">
    <source>
        <dbReference type="PROSITE-ProRule" id="PRU01379"/>
    </source>
</evidence>
<dbReference type="PROSITE" id="PS52035">
    <property type="entry name" value="PEPTIDASE_M14"/>
    <property type="match status" value="1"/>
</dbReference>
<evidence type="ECO:0000256" key="9">
    <source>
        <dbReference type="SAM" id="SignalP"/>
    </source>
</evidence>
<proteinExistence type="inferred from homology"/>
<dbReference type="Proteomes" id="UP001595685">
    <property type="component" value="Unassembled WGS sequence"/>
</dbReference>
<evidence type="ECO:0000256" key="6">
    <source>
        <dbReference type="ARBA" id="ARBA00023049"/>
    </source>
</evidence>
<evidence type="ECO:0000256" key="1">
    <source>
        <dbReference type="ARBA" id="ARBA00001947"/>
    </source>
</evidence>
<evidence type="ECO:0000256" key="3">
    <source>
        <dbReference type="ARBA" id="ARBA00022670"/>
    </source>
</evidence>
<feature type="compositionally biased region" description="Acidic residues" evidence="8">
    <location>
        <begin position="445"/>
        <end position="455"/>
    </location>
</feature>
<evidence type="ECO:0000256" key="5">
    <source>
        <dbReference type="ARBA" id="ARBA00022833"/>
    </source>
</evidence>
<evidence type="ECO:0000256" key="2">
    <source>
        <dbReference type="ARBA" id="ARBA00005988"/>
    </source>
</evidence>
<dbReference type="Gene3D" id="3.40.630.10">
    <property type="entry name" value="Zn peptidases"/>
    <property type="match status" value="1"/>
</dbReference>
<gene>
    <name evidence="11" type="ORF">ACFOLH_17410</name>
</gene>
<protein>
    <submittedName>
        <fullName evidence="11">M14 family zinc carboxypeptidase</fullName>
    </submittedName>
</protein>
<keyword evidence="9" id="KW-0732">Signal</keyword>
<accession>A0ABV7WLX1</accession>
<dbReference type="RefSeq" id="WP_340292489.1">
    <property type="nucleotide sequence ID" value="NZ_JBBEOI010000073.1"/>
</dbReference>
<comment type="cofactor">
    <cofactor evidence="1">
        <name>Zn(2+)</name>
        <dbReference type="ChEBI" id="CHEBI:29105"/>
    </cofactor>
</comment>
<keyword evidence="11" id="KW-0121">Carboxypeptidase</keyword>
<name>A0ABV7WLX1_9MICO</name>
<dbReference type="InterPro" id="IPR000834">
    <property type="entry name" value="Peptidase_M14"/>
</dbReference>
<evidence type="ECO:0000313" key="12">
    <source>
        <dbReference type="Proteomes" id="UP001595685"/>
    </source>
</evidence>
<evidence type="ECO:0000256" key="4">
    <source>
        <dbReference type="ARBA" id="ARBA00022801"/>
    </source>
</evidence>
<feature type="chain" id="PRO_5046595129" evidence="9">
    <location>
        <begin position="26"/>
        <end position="867"/>
    </location>
</feature>
<comment type="similarity">
    <text evidence="2 7">Belongs to the peptidase M14 family.</text>
</comment>
<comment type="caution">
    <text evidence="11">The sequence shown here is derived from an EMBL/GenBank/DDBJ whole genome shotgun (WGS) entry which is preliminary data.</text>
</comment>
<keyword evidence="12" id="KW-1185">Reference proteome</keyword>